<keyword evidence="5" id="KW-0472">Membrane</keyword>
<evidence type="ECO:0000256" key="4">
    <source>
        <dbReference type="ARBA" id="ARBA00022729"/>
    </source>
</evidence>
<dbReference type="PANTHER" id="PTHR34992:SF1">
    <property type="entry name" value="COPPER ACQUISITION FACTOR BIM1-LIKE DOMAIN-CONTAINING PROTEIN"/>
    <property type="match status" value="1"/>
</dbReference>
<evidence type="ECO:0000256" key="9">
    <source>
        <dbReference type="SAM" id="SignalP"/>
    </source>
</evidence>
<accession>A0A7C8I8F7</accession>
<feature type="compositionally biased region" description="Polar residues" evidence="8">
    <location>
        <begin position="169"/>
        <end position="178"/>
    </location>
</feature>
<feature type="domain" description="Copper acquisition factor BIM1-like" evidence="10">
    <location>
        <begin position="15"/>
        <end position="159"/>
    </location>
</feature>
<dbReference type="CDD" id="cd21176">
    <property type="entry name" value="LPMO_auxiliary-like"/>
    <property type="match status" value="1"/>
</dbReference>
<feature type="compositionally biased region" description="Low complexity" evidence="8">
    <location>
        <begin position="179"/>
        <end position="190"/>
    </location>
</feature>
<keyword evidence="3" id="KW-0336">GPI-anchor</keyword>
<organism evidence="11 12">
    <name type="scientific">Massariosphaeria phaeospora</name>
    <dbReference type="NCBI Taxonomy" id="100035"/>
    <lineage>
        <taxon>Eukaryota</taxon>
        <taxon>Fungi</taxon>
        <taxon>Dikarya</taxon>
        <taxon>Ascomycota</taxon>
        <taxon>Pezizomycotina</taxon>
        <taxon>Dothideomycetes</taxon>
        <taxon>Pleosporomycetidae</taxon>
        <taxon>Pleosporales</taxon>
        <taxon>Pleosporales incertae sedis</taxon>
        <taxon>Massariosphaeria</taxon>
    </lineage>
</organism>
<feature type="chain" id="PRO_5028941508" description="Copper acquisition factor BIM1-like domain-containing protein" evidence="9">
    <location>
        <begin position="17"/>
        <end position="219"/>
    </location>
</feature>
<dbReference type="InterPro" id="IPR046530">
    <property type="entry name" value="BIM1-like_dom"/>
</dbReference>
<evidence type="ECO:0000256" key="6">
    <source>
        <dbReference type="ARBA" id="ARBA00023180"/>
    </source>
</evidence>
<feature type="signal peptide" evidence="9">
    <location>
        <begin position="1"/>
        <end position="16"/>
    </location>
</feature>
<sequence length="219" mass="22362">MRTALAFSTVLSLTSAHFTLDWPTARGFSDDTAGNFPCGGLDSVKTPRTSWPVSGAPVQLNMHHDQTRVAVYISIGEDPGSNYSVMLKPQLSMQGLGDFCVGSVSLPEGLNVTDGTPATIQVVTNGDPSGGLYQCADVTLTTKTLSEQDYGSHCKNRTGVKVVEENIAGNPNGTASGDSPSQSAAPSGTAAPPPSGGAVLPTAAPWLFGAVGLAGLALL</sequence>
<dbReference type="OrthoDB" id="2146436at2759"/>
<evidence type="ECO:0000256" key="5">
    <source>
        <dbReference type="ARBA" id="ARBA00023136"/>
    </source>
</evidence>
<dbReference type="InterPro" id="IPR046936">
    <property type="entry name" value="BIM1-like"/>
</dbReference>
<dbReference type="EMBL" id="JAADJZ010000008">
    <property type="protein sequence ID" value="KAF2873289.1"/>
    <property type="molecule type" value="Genomic_DNA"/>
</dbReference>
<dbReference type="AlphaFoldDB" id="A0A7C8I8F7"/>
<gene>
    <name evidence="11" type="ORF">BDV95DRAFT_593633</name>
</gene>
<evidence type="ECO:0000256" key="1">
    <source>
        <dbReference type="ARBA" id="ARBA00004609"/>
    </source>
</evidence>
<reference evidence="11 12" key="1">
    <citation type="submission" date="2020-01" db="EMBL/GenBank/DDBJ databases">
        <authorList>
            <consortium name="DOE Joint Genome Institute"/>
            <person name="Haridas S."/>
            <person name="Albert R."/>
            <person name="Binder M."/>
            <person name="Bloem J."/>
            <person name="Labutti K."/>
            <person name="Salamov A."/>
            <person name="Andreopoulos B."/>
            <person name="Baker S.E."/>
            <person name="Barry K."/>
            <person name="Bills G."/>
            <person name="Bluhm B.H."/>
            <person name="Cannon C."/>
            <person name="Castanera R."/>
            <person name="Culley D.E."/>
            <person name="Daum C."/>
            <person name="Ezra D."/>
            <person name="Gonzalez J.B."/>
            <person name="Henrissat B."/>
            <person name="Kuo A."/>
            <person name="Liang C."/>
            <person name="Lipzen A."/>
            <person name="Lutzoni F."/>
            <person name="Magnuson J."/>
            <person name="Mondo S."/>
            <person name="Nolan M."/>
            <person name="Ohm R."/>
            <person name="Pangilinan J."/>
            <person name="Park H.-J.H."/>
            <person name="Ramirez L."/>
            <person name="Alfaro M."/>
            <person name="Sun H."/>
            <person name="Tritt A."/>
            <person name="Yoshinaga Y."/>
            <person name="Zwiers L.-H.L."/>
            <person name="Turgeon B.G."/>
            <person name="Goodwin S.B."/>
            <person name="Spatafora J.W."/>
            <person name="Crous P.W."/>
            <person name="Grigoriev I.V."/>
        </authorList>
    </citation>
    <scope>NUCLEOTIDE SEQUENCE [LARGE SCALE GENOMIC DNA]</scope>
    <source>
        <strain evidence="11 12">CBS 611.86</strain>
    </source>
</reference>
<keyword evidence="4 9" id="KW-0732">Signal</keyword>
<protein>
    <recommendedName>
        <fullName evidence="10">Copper acquisition factor BIM1-like domain-containing protein</fullName>
    </recommendedName>
</protein>
<dbReference type="GO" id="GO:0098552">
    <property type="term" value="C:side of membrane"/>
    <property type="evidence" value="ECO:0007669"/>
    <property type="project" value="UniProtKB-KW"/>
</dbReference>
<evidence type="ECO:0000256" key="3">
    <source>
        <dbReference type="ARBA" id="ARBA00022622"/>
    </source>
</evidence>
<evidence type="ECO:0000256" key="2">
    <source>
        <dbReference type="ARBA" id="ARBA00022475"/>
    </source>
</evidence>
<dbReference type="Pfam" id="PF20238">
    <property type="entry name" value="BIM1-like_dom"/>
    <property type="match status" value="1"/>
</dbReference>
<dbReference type="Proteomes" id="UP000481861">
    <property type="component" value="Unassembled WGS sequence"/>
</dbReference>
<evidence type="ECO:0000256" key="7">
    <source>
        <dbReference type="ARBA" id="ARBA00023288"/>
    </source>
</evidence>
<proteinExistence type="predicted"/>
<keyword evidence="7" id="KW-0449">Lipoprotein</keyword>
<comment type="subcellular location">
    <subcellularLocation>
        <location evidence="1">Cell membrane</location>
        <topology evidence="1">Lipid-anchor</topology>
        <topology evidence="1">GPI-anchor</topology>
    </subcellularLocation>
</comment>
<keyword evidence="6" id="KW-0325">Glycoprotein</keyword>
<evidence type="ECO:0000313" key="11">
    <source>
        <dbReference type="EMBL" id="KAF2873289.1"/>
    </source>
</evidence>
<evidence type="ECO:0000256" key="8">
    <source>
        <dbReference type="SAM" id="MobiDB-lite"/>
    </source>
</evidence>
<evidence type="ECO:0000259" key="10">
    <source>
        <dbReference type="Pfam" id="PF20238"/>
    </source>
</evidence>
<name>A0A7C8I8F7_9PLEO</name>
<evidence type="ECO:0000313" key="12">
    <source>
        <dbReference type="Proteomes" id="UP000481861"/>
    </source>
</evidence>
<keyword evidence="2" id="KW-1003">Cell membrane</keyword>
<dbReference type="GO" id="GO:0005886">
    <property type="term" value="C:plasma membrane"/>
    <property type="evidence" value="ECO:0007669"/>
    <property type="project" value="UniProtKB-SubCell"/>
</dbReference>
<dbReference type="PANTHER" id="PTHR34992">
    <property type="entry name" value="HYPHAL ANASTAMOSIS-7 PROTEIN"/>
    <property type="match status" value="1"/>
</dbReference>
<keyword evidence="12" id="KW-1185">Reference proteome</keyword>
<feature type="region of interest" description="Disordered" evidence="8">
    <location>
        <begin position="167"/>
        <end position="196"/>
    </location>
</feature>
<comment type="caution">
    <text evidence="11">The sequence shown here is derived from an EMBL/GenBank/DDBJ whole genome shotgun (WGS) entry which is preliminary data.</text>
</comment>